<dbReference type="InterPro" id="IPR034330">
    <property type="entry name" value="GST_Zeta_C"/>
</dbReference>
<dbReference type="InterPro" id="IPR036282">
    <property type="entry name" value="Glutathione-S-Trfase_C_sf"/>
</dbReference>
<dbReference type="Gene3D" id="1.20.1050.10">
    <property type="match status" value="1"/>
</dbReference>
<dbReference type="EMBL" id="CP058214">
    <property type="protein sequence ID" value="QPC44839.1"/>
    <property type="molecule type" value="Genomic_DNA"/>
</dbReference>
<dbReference type="InterPro" id="IPR034333">
    <property type="entry name" value="GST_Zeta_N"/>
</dbReference>
<evidence type="ECO:0000259" key="2">
    <source>
        <dbReference type="PROSITE" id="PS50404"/>
    </source>
</evidence>
<dbReference type="SUPFAM" id="SSF47616">
    <property type="entry name" value="GST C-terminal domain-like"/>
    <property type="match status" value="1"/>
</dbReference>
<comment type="similarity">
    <text evidence="1">Belongs to the GST superfamily. Zeta family.</text>
</comment>
<dbReference type="InterPro" id="IPR036249">
    <property type="entry name" value="Thioredoxin-like_sf"/>
</dbReference>
<feature type="domain" description="GST C-terminal" evidence="3">
    <location>
        <begin position="85"/>
        <end position="209"/>
    </location>
</feature>
<dbReference type="AlphaFoldDB" id="A0A7S8C7U6"/>
<sequence length="211" mass="23430">MKLFTYFRSSAAYRVRIALRLKGLEPEAHAVALDGAQHAEDFRAINPQSLVPALMLDDGTVLTQSLAIMEYLDETWPEPPFLPAGREDRAKVRALAQMVACEIHPLNNTRVRNYLTDTLHLDGATSQAWYAHWIRTGFEAIEQLIGADGYCHGDRVTLADICLVPQVYNARRFEVDLADFPRIRAVEATCGALEAFAAAHPDRQPDAPATA</sequence>
<dbReference type="Gene3D" id="3.40.30.10">
    <property type="entry name" value="Glutaredoxin"/>
    <property type="match status" value="1"/>
</dbReference>
<name>A0A7S8C7U6_9HYPH</name>
<dbReference type="InterPro" id="IPR005955">
    <property type="entry name" value="GST_Zeta"/>
</dbReference>
<dbReference type="Proteomes" id="UP000593594">
    <property type="component" value="Chromosome"/>
</dbReference>
<evidence type="ECO:0000256" key="1">
    <source>
        <dbReference type="ARBA" id="ARBA00010007"/>
    </source>
</evidence>
<dbReference type="GO" id="GO:0016034">
    <property type="term" value="F:maleylacetoacetate isomerase activity"/>
    <property type="evidence" value="ECO:0007669"/>
    <property type="project" value="UniProtKB-EC"/>
</dbReference>
<proteinExistence type="inferred from homology"/>
<dbReference type="GO" id="GO:0005737">
    <property type="term" value="C:cytoplasm"/>
    <property type="evidence" value="ECO:0007669"/>
    <property type="project" value="InterPro"/>
</dbReference>
<dbReference type="CDD" id="cd03191">
    <property type="entry name" value="GST_C_Zeta"/>
    <property type="match status" value="1"/>
</dbReference>
<dbReference type="PANTHER" id="PTHR42673">
    <property type="entry name" value="MALEYLACETOACETATE ISOMERASE"/>
    <property type="match status" value="1"/>
</dbReference>
<reference evidence="4 5" key="1">
    <citation type="submission" date="2020-06" db="EMBL/GenBank/DDBJ databases">
        <title>Genome sequence of 2 isolates from Red Sea Mangroves.</title>
        <authorList>
            <person name="Sefrji F."/>
            <person name="Michoud G."/>
            <person name="Merlino G."/>
            <person name="Daffonchio D."/>
        </authorList>
    </citation>
    <scope>NUCLEOTIDE SEQUENCE [LARGE SCALE GENOMIC DNA]</scope>
    <source>
        <strain evidence="4 5">R1DC25</strain>
    </source>
</reference>
<dbReference type="NCBIfam" id="TIGR01262">
    <property type="entry name" value="maiA"/>
    <property type="match status" value="1"/>
</dbReference>
<evidence type="ECO:0000313" key="5">
    <source>
        <dbReference type="Proteomes" id="UP000593594"/>
    </source>
</evidence>
<dbReference type="SFLD" id="SFLDS00019">
    <property type="entry name" value="Glutathione_Transferase_(cytos"/>
    <property type="match status" value="1"/>
</dbReference>
<gene>
    <name evidence="4" type="primary">maiA</name>
    <name evidence="4" type="ORF">HW532_20330</name>
</gene>
<dbReference type="RefSeq" id="WP_213162208.1">
    <property type="nucleotide sequence ID" value="NZ_CP058214.1"/>
</dbReference>
<accession>A0A7S8C7U6</accession>
<evidence type="ECO:0000259" key="3">
    <source>
        <dbReference type="PROSITE" id="PS50405"/>
    </source>
</evidence>
<dbReference type="CDD" id="cd03042">
    <property type="entry name" value="GST_N_Zeta"/>
    <property type="match status" value="1"/>
</dbReference>
<feature type="domain" description="GST N-terminal" evidence="2">
    <location>
        <begin position="1"/>
        <end position="80"/>
    </location>
</feature>
<dbReference type="GO" id="GO:0004364">
    <property type="term" value="F:glutathione transferase activity"/>
    <property type="evidence" value="ECO:0007669"/>
    <property type="project" value="TreeGrafter"/>
</dbReference>
<dbReference type="EC" id="5.2.1.2" evidence="4"/>
<dbReference type="PROSITE" id="PS50405">
    <property type="entry name" value="GST_CTER"/>
    <property type="match status" value="1"/>
</dbReference>
<dbReference type="InterPro" id="IPR010987">
    <property type="entry name" value="Glutathione-S-Trfase_C-like"/>
</dbReference>
<dbReference type="InterPro" id="IPR004045">
    <property type="entry name" value="Glutathione_S-Trfase_N"/>
</dbReference>
<keyword evidence="5" id="KW-1185">Reference proteome</keyword>
<dbReference type="GO" id="GO:0006749">
    <property type="term" value="P:glutathione metabolic process"/>
    <property type="evidence" value="ECO:0007669"/>
    <property type="project" value="TreeGrafter"/>
</dbReference>
<dbReference type="GO" id="GO:0006559">
    <property type="term" value="P:L-phenylalanine catabolic process"/>
    <property type="evidence" value="ECO:0007669"/>
    <property type="project" value="TreeGrafter"/>
</dbReference>
<dbReference type="SFLD" id="SFLDG00358">
    <property type="entry name" value="Main_(cytGST)"/>
    <property type="match status" value="1"/>
</dbReference>
<keyword evidence="4" id="KW-0413">Isomerase</keyword>
<dbReference type="KEGG" id="kmn:HW532_20330"/>
<organism evidence="4 5">
    <name type="scientific">Kaustia mangrovi</name>
    <dbReference type="NCBI Taxonomy" id="2593653"/>
    <lineage>
        <taxon>Bacteria</taxon>
        <taxon>Pseudomonadati</taxon>
        <taxon>Pseudomonadota</taxon>
        <taxon>Alphaproteobacteria</taxon>
        <taxon>Hyphomicrobiales</taxon>
        <taxon>Parvibaculaceae</taxon>
        <taxon>Kaustia</taxon>
    </lineage>
</organism>
<dbReference type="SUPFAM" id="SSF52833">
    <property type="entry name" value="Thioredoxin-like"/>
    <property type="match status" value="1"/>
</dbReference>
<dbReference type="PROSITE" id="PS50404">
    <property type="entry name" value="GST_NTER"/>
    <property type="match status" value="1"/>
</dbReference>
<dbReference type="Pfam" id="PF13409">
    <property type="entry name" value="GST_N_2"/>
    <property type="match status" value="1"/>
</dbReference>
<dbReference type="PANTHER" id="PTHR42673:SF21">
    <property type="entry name" value="GLUTATHIONE S-TRANSFERASE YFCF"/>
    <property type="match status" value="1"/>
</dbReference>
<protein>
    <submittedName>
        <fullName evidence="4">Maleylacetoacetate isomerase</fullName>
        <ecNumber evidence="4">5.2.1.2</ecNumber>
    </submittedName>
</protein>
<dbReference type="FunFam" id="1.20.1050.10:FF:000017">
    <property type="entry name" value="Maleylacetoacetate isomerase"/>
    <property type="match status" value="1"/>
</dbReference>
<evidence type="ECO:0000313" key="4">
    <source>
        <dbReference type="EMBL" id="QPC44839.1"/>
    </source>
</evidence>
<dbReference type="InterPro" id="IPR040079">
    <property type="entry name" value="Glutathione_S-Trfase"/>
</dbReference>
<dbReference type="Pfam" id="PF13410">
    <property type="entry name" value="GST_C_2"/>
    <property type="match status" value="1"/>
</dbReference>